<dbReference type="GO" id="GO:0070401">
    <property type="term" value="F:NADP+ binding"/>
    <property type="evidence" value="ECO:0007669"/>
    <property type="project" value="UniProtKB-ARBA"/>
</dbReference>
<evidence type="ECO:0000256" key="5">
    <source>
        <dbReference type="ARBA" id="ARBA00022857"/>
    </source>
</evidence>
<dbReference type="Pfam" id="PF00186">
    <property type="entry name" value="DHFR_1"/>
    <property type="match status" value="1"/>
</dbReference>
<keyword evidence="12" id="KW-1185">Reference proteome</keyword>
<dbReference type="InterPro" id="IPR017925">
    <property type="entry name" value="DHFR_CS"/>
</dbReference>
<evidence type="ECO:0000256" key="6">
    <source>
        <dbReference type="ARBA" id="ARBA00023002"/>
    </source>
</evidence>
<dbReference type="EMBL" id="CP013118">
    <property type="protein sequence ID" value="ALO15849.1"/>
    <property type="molecule type" value="Genomic_DNA"/>
</dbReference>
<dbReference type="PROSITE" id="PS00075">
    <property type="entry name" value="DHFR_1"/>
    <property type="match status" value="1"/>
</dbReference>
<gene>
    <name evidence="11" type="primary">dfrA_1</name>
    <name evidence="11" type="ORF">L21SP5_02216</name>
</gene>
<evidence type="ECO:0000256" key="9">
    <source>
        <dbReference type="RuleBase" id="RU004474"/>
    </source>
</evidence>
<comment type="similarity">
    <text evidence="2 8 9">Belongs to the dihydrofolate reductase family.</text>
</comment>
<dbReference type="STRING" id="1307839.L21SP5_02216"/>
<keyword evidence="5 8" id="KW-0521">NADP</keyword>
<comment type="catalytic activity">
    <reaction evidence="8">
        <text>(6S)-5,6,7,8-tetrahydrofolate + NADP(+) = 7,8-dihydrofolate + NADPH + H(+)</text>
        <dbReference type="Rhea" id="RHEA:15009"/>
        <dbReference type="ChEBI" id="CHEBI:15378"/>
        <dbReference type="ChEBI" id="CHEBI:57451"/>
        <dbReference type="ChEBI" id="CHEBI:57453"/>
        <dbReference type="ChEBI" id="CHEBI:57783"/>
        <dbReference type="ChEBI" id="CHEBI:58349"/>
        <dbReference type="EC" id="1.5.1.3"/>
    </reaction>
</comment>
<evidence type="ECO:0000313" key="12">
    <source>
        <dbReference type="Proteomes" id="UP000064893"/>
    </source>
</evidence>
<dbReference type="SUPFAM" id="SSF53597">
    <property type="entry name" value="Dihydrofolate reductase-like"/>
    <property type="match status" value="1"/>
</dbReference>
<evidence type="ECO:0000256" key="7">
    <source>
        <dbReference type="ARBA" id="ARBA00025067"/>
    </source>
</evidence>
<dbReference type="CDD" id="cd00209">
    <property type="entry name" value="DHFR"/>
    <property type="match status" value="1"/>
</dbReference>
<dbReference type="RefSeq" id="WP_057953272.1">
    <property type="nucleotide sequence ID" value="NZ_CP013118.1"/>
</dbReference>
<feature type="domain" description="DHFR" evidence="10">
    <location>
        <begin position="6"/>
        <end position="165"/>
    </location>
</feature>
<dbReference type="FunFam" id="3.40.430.10:FF:000001">
    <property type="entry name" value="Dihydrofolate reductase"/>
    <property type="match status" value="1"/>
</dbReference>
<dbReference type="Proteomes" id="UP000064893">
    <property type="component" value="Chromosome"/>
</dbReference>
<dbReference type="GO" id="GO:0046655">
    <property type="term" value="P:folic acid metabolic process"/>
    <property type="evidence" value="ECO:0007669"/>
    <property type="project" value="TreeGrafter"/>
</dbReference>
<dbReference type="InterPro" id="IPR001796">
    <property type="entry name" value="DHFR_dom"/>
</dbReference>
<dbReference type="PANTHER" id="PTHR48069:SF3">
    <property type="entry name" value="DIHYDROFOLATE REDUCTASE"/>
    <property type="match status" value="1"/>
</dbReference>
<protein>
    <recommendedName>
        <fullName evidence="3 8">Dihydrofolate reductase</fullName>
        <ecNumber evidence="3 8">1.5.1.3</ecNumber>
    </recommendedName>
</protein>
<keyword evidence="6 8" id="KW-0560">Oxidoreductase</keyword>
<dbReference type="InterPro" id="IPR012259">
    <property type="entry name" value="DHFR"/>
</dbReference>
<dbReference type="UniPathway" id="UPA00077">
    <property type="reaction ID" value="UER00158"/>
</dbReference>
<sequence length="167" mass="19421">MKQKAEIAMIVAADQADGIGEDNNLPWHISADLKRFKALTTGHTIVMGRKTWESLPKKPLPNRKNVVLTRNSNFNAAGATVIHDPEELQNIAKNHDKIFIIGGAEIYRIFYPKARYLYLTRIKDRFECDTYLDFYNPKHWQTTYESNTLTDEKTNMEYQFINLKKKP</sequence>
<accession>A0A0S2I0B4</accession>
<dbReference type="GO" id="GO:0046654">
    <property type="term" value="P:tetrahydrofolate biosynthetic process"/>
    <property type="evidence" value="ECO:0007669"/>
    <property type="project" value="UniProtKB-UniPathway"/>
</dbReference>
<evidence type="ECO:0000256" key="4">
    <source>
        <dbReference type="ARBA" id="ARBA00022563"/>
    </source>
</evidence>
<proteinExistence type="inferred from homology"/>
<evidence type="ECO:0000313" key="11">
    <source>
        <dbReference type="EMBL" id="ALO15849.1"/>
    </source>
</evidence>
<name>A0A0S2I0B4_9BACT</name>
<dbReference type="GO" id="GO:0046452">
    <property type="term" value="P:dihydrofolate metabolic process"/>
    <property type="evidence" value="ECO:0007669"/>
    <property type="project" value="TreeGrafter"/>
</dbReference>
<evidence type="ECO:0000256" key="3">
    <source>
        <dbReference type="ARBA" id="ARBA00012856"/>
    </source>
</evidence>
<dbReference type="GO" id="GO:0005829">
    <property type="term" value="C:cytosol"/>
    <property type="evidence" value="ECO:0007669"/>
    <property type="project" value="TreeGrafter"/>
</dbReference>
<comment type="function">
    <text evidence="7 8">Key enzyme in folate metabolism. Catalyzes an essential reaction for de novo glycine and purine synthesis, and for DNA precursor synthesis.</text>
</comment>
<dbReference type="InterPro" id="IPR024072">
    <property type="entry name" value="DHFR-like_dom_sf"/>
</dbReference>
<organism evidence="11 12">
    <name type="scientific">Salinivirga cyanobacteriivorans</name>
    <dbReference type="NCBI Taxonomy" id="1307839"/>
    <lineage>
        <taxon>Bacteria</taxon>
        <taxon>Pseudomonadati</taxon>
        <taxon>Bacteroidota</taxon>
        <taxon>Bacteroidia</taxon>
        <taxon>Bacteroidales</taxon>
        <taxon>Salinivirgaceae</taxon>
        <taxon>Salinivirga</taxon>
    </lineage>
</organism>
<evidence type="ECO:0000256" key="1">
    <source>
        <dbReference type="ARBA" id="ARBA00004903"/>
    </source>
</evidence>
<dbReference type="PRINTS" id="PR00070">
    <property type="entry name" value="DHFR"/>
</dbReference>
<dbReference type="GO" id="GO:0004146">
    <property type="term" value="F:dihydrofolate reductase activity"/>
    <property type="evidence" value="ECO:0007669"/>
    <property type="project" value="UniProtKB-EC"/>
</dbReference>
<dbReference type="KEGG" id="blq:L21SP5_02216"/>
<dbReference type="EC" id="1.5.1.3" evidence="3 8"/>
<dbReference type="PROSITE" id="PS51330">
    <property type="entry name" value="DHFR_2"/>
    <property type="match status" value="1"/>
</dbReference>
<dbReference type="OrthoDB" id="9804315at2"/>
<keyword evidence="4 8" id="KW-0554">One-carbon metabolism</keyword>
<dbReference type="PATRIC" id="fig|1307839.3.peg.2334"/>
<evidence type="ECO:0000256" key="8">
    <source>
        <dbReference type="PIRNR" id="PIRNR000194"/>
    </source>
</evidence>
<dbReference type="GO" id="GO:0006730">
    <property type="term" value="P:one-carbon metabolic process"/>
    <property type="evidence" value="ECO:0007669"/>
    <property type="project" value="UniProtKB-KW"/>
</dbReference>
<reference evidence="11 12" key="1">
    <citation type="submission" date="2015-11" db="EMBL/GenBank/DDBJ databases">
        <title>Description and complete genome sequence of a novel strain predominating in hypersaline microbial mats and representing a new family of the Bacteriodetes phylum.</title>
        <authorList>
            <person name="Spring S."/>
            <person name="Bunk B."/>
            <person name="Sproer C."/>
            <person name="Klenk H.-P."/>
        </authorList>
    </citation>
    <scope>NUCLEOTIDE SEQUENCE [LARGE SCALE GENOMIC DNA]</scope>
    <source>
        <strain evidence="11 12">L21-Spi-D4</strain>
    </source>
</reference>
<dbReference type="PIRSF" id="PIRSF000194">
    <property type="entry name" value="DHFR"/>
    <property type="match status" value="1"/>
</dbReference>
<dbReference type="AlphaFoldDB" id="A0A0S2I0B4"/>
<evidence type="ECO:0000259" key="10">
    <source>
        <dbReference type="PROSITE" id="PS51330"/>
    </source>
</evidence>
<dbReference type="PANTHER" id="PTHR48069">
    <property type="entry name" value="DIHYDROFOLATE REDUCTASE"/>
    <property type="match status" value="1"/>
</dbReference>
<comment type="pathway">
    <text evidence="1 8">Cofactor biosynthesis; tetrahydrofolate biosynthesis; 5,6,7,8-tetrahydrofolate from 7,8-dihydrofolate: step 1/1.</text>
</comment>
<evidence type="ECO:0000256" key="2">
    <source>
        <dbReference type="ARBA" id="ARBA00009539"/>
    </source>
</evidence>
<dbReference type="Gene3D" id="3.40.430.10">
    <property type="entry name" value="Dihydrofolate Reductase, subunit A"/>
    <property type="match status" value="1"/>
</dbReference>